<dbReference type="EMBL" id="JADIMV010000082">
    <property type="protein sequence ID" value="MBO8439970.1"/>
    <property type="molecule type" value="Genomic_DNA"/>
</dbReference>
<gene>
    <name evidence="3" type="ORF">IAC51_04890</name>
</gene>
<accession>A0A940DJB1</accession>
<feature type="region of interest" description="Disordered" evidence="1">
    <location>
        <begin position="578"/>
        <end position="624"/>
    </location>
</feature>
<protein>
    <recommendedName>
        <fullName evidence="2">Organic solvent tolerance-like N-terminal domain-containing protein</fullName>
    </recommendedName>
</protein>
<dbReference type="Pfam" id="PF13100">
    <property type="entry name" value="OstA_2"/>
    <property type="match status" value="1"/>
</dbReference>
<sequence>MILSCRMAECRAFLVRDGMGAAWRLRLLFILLLLWGGHSVGMSQMATELKMMDTTSVAKHDEVPELKDASAREGKRPKPRPAEIKPLQPKQRDTLQNESKRTLVYLEKADVITFDEEIMADAQLLRGDVVMRHDEAYLYCDSAHFFQKSNMFNAYGNVRIEQGDSIFVYGDVLYYNGDTKLARLRQNVRMINGEVTLTTDSLNYDRGSNIGYYFGGGQIVDSLNTLVSEKGYYYADTKLADFRHNVVGTNKDFIMYSDTLHYDTESKVADIVGPTNIVYKEETTIYSELGWYNTDTQKSQLLKNSTVTQDDGKQLKGDTIYYDKVSGVGKAFSNVELNDTSHNISLYGHYGYYQELDDIGLVTDSALMVEYSSEDTLYLNADTLYSYAVDSDKIVLAYYNVRIFREDLQGVCDTMVYRSADSTLTMMHRPVLWSDNQQLNGDTVRIFFDGEYMDRMHVIGNAFVSQDDDGEHYNQMSGKEIMCYMGDSSLRQVDVIGNAESIYFPRDEGELVGMNQVQGSYMNIYLDNGKIERIVVYPQPTGKMYPVSMIREDNMFLLNFSWMESLRPKNARDVFNRPEIKATEDPEAQRKAILEQEKIKREEERQKRKEEMLKNAEYGGGEER</sequence>
<dbReference type="AlphaFoldDB" id="A0A940DJB1"/>
<reference evidence="3" key="1">
    <citation type="submission" date="2020-10" db="EMBL/GenBank/DDBJ databases">
        <authorList>
            <person name="Gilroy R."/>
        </authorList>
    </citation>
    <scope>NUCLEOTIDE SEQUENCE</scope>
    <source>
        <strain evidence="3">3924</strain>
    </source>
</reference>
<dbReference type="InterPro" id="IPR005653">
    <property type="entry name" value="OstA-like_N"/>
</dbReference>
<dbReference type="Proteomes" id="UP000712007">
    <property type="component" value="Unassembled WGS sequence"/>
</dbReference>
<evidence type="ECO:0000313" key="4">
    <source>
        <dbReference type="Proteomes" id="UP000712007"/>
    </source>
</evidence>
<feature type="domain" description="Organic solvent tolerance-like N-terminal" evidence="2">
    <location>
        <begin position="102"/>
        <end position="258"/>
    </location>
</feature>
<proteinExistence type="predicted"/>
<evidence type="ECO:0000313" key="3">
    <source>
        <dbReference type="EMBL" id="MBO8439970.1"/>
    </source>
</evidence>
<evidence type="ECO:0000256" key="1">
    <source>
        <dbReference type="SAM" id="MobiDB-lite"/>
    </source>
</evidence>
<name>A0A940DJB1_9BACT</name>
<organism evidence="3 4">
    <name type="scientific">Candidatus Aphodosoma intestinipullorum</name>
    <dbReference type="NCBI Taxonomy" id="2840674"/>
    <lineage>
        <taxon>Bacteria</taxon>
        <taxon>Pseudomonadati</taxon>
        <taxon>Bacteroidota</taxon>
        <taxon>Bacteroidia</taxon>
        <taxon>Bacteroidales</taxon>
        <taxon>Candidatus Aphodosoma</taxon>
    </lineage>
</organism>
<dbReference type="Gene3D" id="2.60.450.10">
    <property type="entry name" value="Lipopolysaccharide (LPS) transport protein A like domain"/>
    <property type="match status" value="3"/>
</dbReference>
<reference evidence="3" key="2">
    <citation type="journal article" date="2021" name="PeerJ">
        <title>Extensive microbial diversity within the chicken gut microbiome revealed by metagenomics and culture.</title>
        <authorList>
            <person name="Gilroy R."/>
            <person name="Ravi A."/>
            <person name="Getino M."/>
            <person name="Pursley I."/>
            <person name="Horton D.L."/>
            <person name="Alikhan N.F."/>
            <person name="Baker D."/>
            <person name="Gharbi K."/>
            <person name="Hall N."/>
            <person name="Watson M."/>
            <person name="Adriaenssens E.M."/>
            <person name="Foster-Nyarko E."/>
            <person name="Jarju S."/>
            <person name="Secka A."/>
            <person name="Antonio M."/>
            <person name="Oren A."/>
            <person name="Chaudhuri R.R."/>
            <person name="La Ragione R."/>
            <person name="Hildebrand F."/>
            <person name="Pallen M.J."/>
        </authorList>
    </citation>
    <scope>NUCLEOTIDE SEQUENCE</scope>
    <source>
        <strain evidence="3">3924</strain>
    </source>
</reference>
<feature type="region of interest" description="Disordered" evidence="1">
    <location>
        <begin position="62"/>
        <end position="94"/>
    </location>
</feature>
<feature type="compositionally biased region" description="Basic and acidic residues" evidence="1">
    <location>
        <begin position="578"/>
        <end position="614"/>
    </location>
</feature>
<comment type="caution">
    <text evidence="3">The sequence shown here is derived from an EMBL/GenBank/DDBJ whole genome shotgun (WGS) entry which is preliminary data.</text>
</comment>
<feature type="compositionally biased region" description="Basic and acidic residues" evidence="1">
    <location>
        <begin position="62"/>
        <end position="83"/>
    </location>
</feature>
<evidence type="ECO:0000259" key="2">
    <source>
        <dbReference type="Pfam" id="PF13100"/>
    </source>
</evidence>